<keyword evidence="5" id="KW-0460">Magnesium</keyword>
<dbReference type="GO" id="GO:0046872">
    <property type="term" value="F:metal ion binding"/>
    <property type="evidence" value="ECO:0007669"/>
    <property type="project" value="UniProtKB-KW"/>
</dbReference>
<accession>A0A552X4T6</accession>
<evidence type="ECO:0000256" key="5">
    <source>
        <dbReference type="ARBA" id="ARBA00022842"/>
    </source>
</evidence>
<evidence type="ECO:0000256" key="6">
    <source>
        <dbReference type="ARBA" id="ARBA00023211"/>
    </source>
</evidence>
<dbReference type="Gene3D" id="3.90.79.10">
    <property type="entry name" value="Nucleoside Triphosphate Pyrophosphohydrolase"/>
    <property type="match status" value="1"/>
</dbReference>
<keyword evidence="9" id="KW-1185">Reference proteome</keyword>
<reference evidence="8 9" key="1">
    <citation type="submission" date="2019-07" db="EMBL/GenBank/DDBJ databases">
        <authorList>
            <person name="Yang M."/>
            <person name="Zhao D."/>
            <person name="Xiang H."/>
        </authorList>
    </citation>
    <scope>NUCLEOTIDE SEQUENCE [LARGE SCALE GENOMIC DNA]</scope>
    <source>
        <strain evidence="8 9">IM1326</strain>
    </source>
</reference>
<dbReference type="AlphaFoldDB" id="A0A552X4T6"/>
<evidence type="ECO:0000259" key="7">
    <source>
        <dbReference type="PROSITE" id="PS51462"/>
    </source>
</evidence>
<evidence type="ECO:0000313" key="9">
    <source>
        <dbReference type="Proteomes" id="UP000320359"/>
    </source>
</evidence>
<evidence type="ECO:0000256" key="3">
    <source>
        <dbReference type="ARBA" id="ARBA00022723"/>
    </source>
</evidence>
<comment type="cofactor">
    <cofactor evidence="1">
        <name>Mn(2+)</name>
        <dbReference type="ChEBI" id="CHEBI:29035"/>
    </cofactor>
</comment>
<gene>
    <name evidence="8" type="ORF">FM042_04080</name>
</gene>
<dbReference type="InterPro" id="IPR015797">
    <property type="entry name" value="NUDIX_hydrolase-like_dom_sf"/>
</dbReference>
<feature type="domain" description="Nudix hydrolase" evidence="7">
    <location>
        <begin position="34"/>
        <end position="166"/>
    </location>
</feature>
<evidence type="ECO:0000256" key="2">
    <source>
        <dbReference type="ARBA" id="ARBA00001946"/>
    </source>
</evidence>
<comment type="cofactor">
    <cofactor evidence="2">
        <name>Mg(2+)</name>
        <dbReference type="ChEBI" id="CHEBI:18420"/>
    </cofactor>
</comment>
<dbReference type="SUPFAM" id="SSF55811">
    <property type="entry name" value="Nudix"/>
    <property type="match status" value="1"/>
</dbReference>
<dbReference type="PANTHER" id="PTHR12992">
    <property type="entry name" value="NUDIX HYDROLASE"/>
    <property type="match status" value="1"/>
</dbReference>
<dbReference type="InterPro" id="IPR045121">
    <property type="entry name" value="CoAse"/>
</dbReference>
<dbReference type="PANTHER" id="PTHR12992:SF11">
    <property type="entry name" value="MITOCHONDRIAL COENZYME A DIPHOSPHATASE NUDT8"/>
    <property type="match status" value="1"/>
</dbReference>
<keyword evidence="3" id="KW-0479">Metal-binding</keyword>
<dbReference type="EMBL" id="VJWL01000001">
    <property type="protein sequence ID" value="TRW50034.1"/>
    <property type="molecule type" value="Genomic_DNA"/>
</dbReference>
<keyword evidence="6" id="KW-0464">Manganese</keyword>
<evidence type="ECO:0000256" key="1">
    <source>
        <dbReference type="ARBA" id="ARBA00001936"/>
    </source>
</evidence>
<organism evidence="8 9">
    <name type="scientific">Aliidiomarina halalkaliphila</name>
    <dbReference type="NCBI Taxonomy" id="2593535"/>
    <lineage>
        <taxon>Bacteria</taxon>
        <taxon>Pseudomonadati</taxon>
        <taxon>Pseudomonadota</taxon>
        <taxon>Gammaproteobacteria</taxon>
        <taxon>Alteromonadales</taxon>
        <taxon>Idiomarinaceae</taxon>
        <taxon>Aliidiomarina</taxon>
    </lineage>
</organism>
<comment type="caution">
    <text evidence="8">The sequence shown here is derived from an EMBL/GenBank/DDBJ whole genome shotgun (WGS) entry which is preliminary data.</text>
</comment>
<dbReference type="Pfam" id="PF00293">
    <property type="entry name" value="NUDIX"/>
    <property type="match status" value="1"/>
</dbReference>
<dbReference type="PROSITE" id="PS51462">
    <property type="entry name" value="NUDIX"/>
    <property type="match status" value="1"/>
</dbReference>
<dbReference type="GO" id="GO:0010945">
    <property type="term" value="F:coenzyme A diphosphatase activity"/>
    <property type="evidence" value="ECO:0007669"/>
    <property type="project" value="InterPro"/>
</dbReference>
<proteinExistence type="predicted"/>
<name>A0A552X4T6_9GAMM</name>
<evidence type="ECO:0000313" key="8">
    <source>
        <dbReference type="EMBL" id="TRW50034.1"/>
    </source>
</evidence>
<dbReference type="InterPro" id="IPR000086">
    <property type="entry name" value="NUDIX_hydrolase_dom"/>
</dbReference>
<sequence>MRLAMTRNEFLRRFYLQPAPKVSWQGPLWDDIQLRQSAVLVALQEREHGLDLILTRRPAHMRFHAHQICFAGGRQDPDDVCLQATALREAEEELGLQEHHVELIAPLPPQPVLTRFMIHPYLAFIDPKVQLVPDPNEVQEVVRAPLHRVLDHSSHYTQQVERLLYHELVFIPMDGQVIWGATAAIIRRLADHIYPQRRSLYRPVR</sequence>
<protein>
    <submittedName>
        <fullName evidence="8">CoA pyrophosphatase</fullName>
    </submittedName>
</protein>
<dbReference type="OrthoDB" id="9802805at2"/>
<dbReference type="Proteomes" id="UP000320359">
    <property type="component" value="Unassembled WGS sequence"/>
</dbReference>
<keyword evidence="4" id="KW-0378">Hydrolase</keyword>
<evidence type="ECO:0000256" key="4">
    <source>
        <dbReference type="ARBA" id="ARBA00022801"/>
    </source>
</evidence>
<dbReference type="CDD" id="cd03426">
    <property type="entry name" value="NUDIX_CoAse_Nudt7"/>
    <property type="match status" value="1"/>
</dbReference>